<feature type="transmembrane region" description="Helical" evidence="9">
    <location>
        <begin position="198"/>
        <end position="219"/>
    </location>
</feature>
<dbReference type="GO" id="GO:0015936">
    <property type="term" value="P:coenzyme A metabolic process"/>
    <property type="evidence" value="ECO:0007669"/>
    <property type="project" value="InterPro"/>
</dbReference>
<dbReference type="PANTHER" id="PTHR10572">
    <property type="entry name" value="3-HYDROXY-3-METHYLGLUTARYL-COENZYME A REDUCTASE"/>
    <property type="match status" value="1"/>
</dbReference>
<feature type="transmembrane region" description="Helical" evidence="9">
    <location>
        <begin position="477"/>
        <end position="494"/>
    </location>
</feature>
<dbReference type="AlphaFoldDB" id="A0A1L0BRR8"/>
<dbReference type="FunFam" id="3.30.70.420:FF:000001">
    <property type="entry name" value="3-hydroxy-3-methylglutaryl coenzyme A reductase"/>
    <property type="match status" value="1"/>
</dbReference>
<dbReference type="InterPro" id="IPR009029">
    <property type="entry name" value="HMG_CoA_Rdtase_sub-bd_dom_sf"/>
</dbReference>
<comment type="catalytic activity">
    <reaction evidence="9">
        <text>(R)-mevalonate + 2 NADP(+) + CoA = (3S)-3-hydroxy-3-methylglutaryl-CoA + 2 NADPH + 2 H(+)</text>
        <dbReference type="Rhea" id="RHEA:15989"/>
        <dbReference type="ChEBI" id="CHEBI:15378"/>
        <dbReference type="ChEBI" id="CHEBI:36464"/>
        <dbReference type="ChEBI" id="CHEBI:43074"/>
        <dbReference type="ChEBI" id="CHEBI:57287"/>
        <dbReference type="ChEBI" id="CHEBI:57783"/>
        <dbReference type="ChEBI" id="CHEBI:58349"/>
        <dbReference type="EC" id="1.1.1.34"/>
    </reaction>
</comment>
<evidence type="ECO:0000256" key="2">
    <source>
        <dbReference type="ARBA" id="ARBA00007661"/>
    </source>
</evidence>
<dbReference type="GO" id="GO:0004420">
    <property type="term" value="F:hydroxymethylglutaryl-CoA reductase (NADPH) activity"/>
    <property type="evidence" value="ECO:0007669"/>
    <property type="project" value="UniProtKB-EC"/>
</dbReference>
<evidence type="ECO:0000256" key="9">
    <source>
        <dbReference type="RuleBase" id="RU361219"/>
    </source>
</evidence>
<dbReference type="SUPFAM" id="SSF56542">
    <property type="entry name" value="Substrate-binding domain of HMG-CoA reductase"/>
    <property type="match status" value="1"/>
</dbReference>
<feature type="domain" description="SSD" evidence="11">
    <location>
        <begin position="169"/>
        <end position="332"/>
    </location>
</feature>
<dbReference type="GO" id="GO:0006696">
    <property type="term" value="P:ergosterol biosynthetic process"/>
    <property type="evidence" value="ECO:0007669"/>
    <property type="project" value="TreeGrafter"/>
</dbReference>
<keyword evidence="8 9" id="KW-0472">Membrane</keyword>
<dbReference type="PROSITE" id="PS00066">
    <property type="entry name" value="HMG_COA_REDUCTASE_1"/>
    <property type="match status" value="1"/>
</dbReference>
<dbReference type="FunFam" id="3.90.770.10:FF:000001">
    <property type="entry name" value="3-hydroxy-3-methylglutaryl coenzyme A reductase"/>
    <property type="match status" value="1"/>
</dbReference>
<keyword evidence="6 9" id="KW-1133">Transmembrane helix</keyword>
<dbReference type="NCBIfam" id="TIGR00533">
    <property type="entry name" value="HMG_CoA_R_NADP"/>
    <property type="match status" value="1"/>
</dbReference>
<feature type="compositionally biased region" description="Basic and acidic residues" evidence="10">
    <location>
        <begin position="518"/>
        <end position="527"/>
    </location>
</feature>
<dbReference type="InterPro" id="IPR023282">
    <property type="entry name" value="HMG_CoA_Rdtase_N"/>
</dbReference>
<evidence type="ECO:0000256" key="10">
    <source>
        <dbReference type="SAM" id="MobiDB-lite"/>
    </source>
</evidence>
<dbReference type="InterPro" id="IPR002202">
    <property type="entry name" value="HMG_CoA_Rdtase"/>
</dbReference>
<dbReference type="STRING" id="45354.A0A1L0BRR8"/>
<dbReference type="InterPro" id="IPR000731">
    <property type="entry name" value="SSD"/>
</dbReference>
<dbReference type="PROSITE" id="PS01192">
    <property type="entry name" value="HMG_COA_REDUCTASE_3"/>
    <property type="match status" value="1"/>
</dbReference>
<feature type="transmembrane region" description="Helical" evidence="9">
    <location>
        <begin position="21"/>
        <end position="38"/>
    </location>
</feature>
<keyword evidence="7 9" id="KW-0560">Oxidoreductase</keyword>
<dbReference type="InterPro" id="IPR004554">
    <property type="entry name" value="HMG_CoA_Rdtase_eu_arc"/>
</dbReference>
<dbReference type="InterPro" id="IPR025583">
    <property type="entry name" value="HMG-CoA_N_dom"/>
</dbReference>
<feature type="transmembrane region" description="Helical" evidence="9">
    <location>
        <begin position="170"/>
        <end position="189"/>
    </location>
</feature>
<evidence type="ECO:0000313" key="13">
    <source>
        <dbReference type="Proteomes" id="UP000182334"/>
    </source>
</evidence>
<dbReference type="PROSITE" id="PS50065">
    <property type="entry name" value="HMG_COA_REDUCTASE_4"/>
    <property type="match status" value="1"/>
</dbReference>
<dbReference type="PRINTS" id="PR00071">
    <property type="entry name" value="HMGCOARDTASE"/>
</dbReference>
<dbReference type="FunFam" id="1.10.3270.10:FF:000001">
    <property type="entry name" value="3-hydroxy-3-methylglutaryl coenzyme A reductase"/>
    <property type="match status" value="1"/>
</dbReference>
<name>A0A1L0BRR8_9ASCO</name>
<feature type="region of interest" description="Disordered" evidence="10">
    <location>
        <begin position="518"/>
        <end position="542"/>
    </location>
</feature>
<protein>
    <recommendedName>
        <fullName evidence="9">3-hydroxy-3-methylglutaryl coenzyme A reductase</fullName>
        <shortName evidence="9">HMG-CoA reductase</shortName>
        <ecNumber evidence="9">1.1.1.34</ecNumber>
    </recommendedName>
</protein>
<dbReference type="Pfam" id="PF13323">
    <property type="entry name" value="HPIH"/>
    <property type="match status" value="1"/>
</dbReference>
<evidence type="ECO:0000256" key="4">
    <source>
        <dbReference type="ARBA" id="ARBA00022824"/>
    </source>
</evidence>
<feature type="transmembrane region" description="Helical" evidence="9">
    <location>
        <begin position="309"/>
        <end position="332"/>
    </location>
</feature>
<evidence type="ECO:0000313" key="12">
    <source>
        <dbReference type="EMBL" id="SGZ54049.1"/>
    </source>
</evidence>
<comment type="subcellular location">
    <subcellularLocation>
        <location evidence="1 9">Endoplasmic reticulum membrane</location>
        <topology evidence="1 9">Multi-pass membrane protein</topology>
    </subcellularLocation>
</comment>
<dbReference type="Gene3D" id="1.10.3270.10">
    <property type="entry name" value="HMGR, N-terminal domain"/>
    <property type="match status" value="1"/>
</dbReference>
<dbReference type="OrthoDB" id="310654at2759"/>
<keyword evidence="13" id="KW-1185">Reference proteome</keyword>
<dbReference type="InterPro" id="IPR023076">
    <property type="entry name" value="HMG_CoA_Rdtase_CS"/>
</dbReference>
<sequence length="1011" mass="108925">MLNTITRLSATVARVSAHKPIHFTIVTSLLASMAYLAVVDEYIPESFDASEVVFYHPPGSNAYDKWVQIDDASIYPDADQLTLVPLVFNSNFHHEIPEIANAFDEAANERVLVVTTPETEATLAALNKITYDGVTWKARSNNLLGRYYGYAKQAAFKLYSLIQMAESFDIALIVVAYFAMLYTIIKVFIDIKQGGSNFWLAFSTIVSSAFAFIFALATTTKLLDIKVSLISMSEGIPFLTAIIGFKHKISVAKAVMKARSTHTDVRTIVSSAIANHSLSLLRDYVIAISALAAATIYSGDMTGLRNFCVLATIILAYDLLLVYTFFAGVLALKVEVNRARRTHELKSALEEEGVSSLVAETIANSASEDDYPEDAHFNSTVVSFKIALLGIFVAAHAFWLGSSWLYGTPTIDIVSETQTLSLVAAEHVAVGSNGTIVHLLAPKRYVPFGAIVLIEDFVVAIFLTISDAIKDNMLSKFLLFVFAISISINVYFLNATRDQRTATNKLIQKEISRPKHKEADQKIKVTESFESETEDAESSSTEGTINFNAHIKNLTVDECVAKMKDGQVKELNNNEIASLVVAGKLPLYALEKKLESNTRAVVVRRKAIAKLANAPILDTDKLPYAHYDYDRVFGACCENVIGYLPLPVGVAGPLIIDGTPYHIPMATTEGCLVASAMRGCKAINAGGGVLTILTQDGMTRGPCVSFPTLARAGACKIWLDSEEGQKTVKKAFNSTSRFARLQHIKTAMAGTLLFIRFKTTTGDAMGMNMISKGVEHSLKYMTEECGWDDMSVIAVSGNYCTDKKPAAINWIEGRGKSVVAEARIPADVVKLVLKSDVDALVELNISKNLIGSAMAGSVGGFNAHAANLVTAVFLACGQDPAQNVESSNCITLMNKIDGGDLQISVSMPSIEVGTIGGGTILEPQGAMLDLLGVRGPHPTSPGDNSRRLACIVASAVLAAELSLCSALAAGHLVQSHMQHNRKGAAPAVAPAAPAEKEVQRLTEGSVNCIKS</sequence>
<dbReference type="InterPro" id="IPR053958">
    <property type="entry name" value="HMGCR/SNAP/NPC1-like_SSD"/>
</dbReference>
<dbReference type="EC" id="1.1.1.34" evidence="9"/>
<evidence type="ECO:0000256" key="3">
    <source>
        <dbReference type="ARBA" id="ARBA00022692"/>
    </source>
</evidence>
<dbReference type="PROSITE" id="PS00318">
    <property type="entry name" value="HMG_COA_REDUCTASE_2"/>
    <property type="match status" value="1"/>
</dbReference>
<dbReference type="CDD" id="cd00643">
    <property type="entry name" value="HMG-CoA_reductase_classI"/>
    <property type="match status" value="1"/>
</dbReference>
<dbReference type="Pfam" id="PF12349">
    <property type="entry name" value="Sterol-sensing"/>
    <property type="match status" value="1"/>
</dbReference>
<organism evidence="12 13">
    <name type="scientific">Sungouiella intermedia</name>
    <dbReference type="NCBI Taxonomy" id="45354"/>
    <lineage>
        <taxon>Eukaryota</taxon>
        <taxon>Fungi</taxon>
        <taxon>Dikarya</taxon>
        <taxon>Ascomycota</taxon>
        <taxon>Saccharomycotina</taxon>
        <taxon>Pichiomycetes</taxon>
        <taxon>Metschnikowiaceae</taxon>
        <taxon>Sungouiella</taxon>
    </lineage>
</organism>
<evidence type="ECO:0000256" key="1">
    <source>
        <dbReference type="ARBA" id="ARBA00004477"/>
    </source>
</evidence>
<evidence type="ECO:0000259" key="11">
    <source>
        <dbReference type="PROSITE" id="PS50156"/>
    </source>
</evidence>
<dbReference type="InterPro" id="IPR023074">
    <property type="entry name" value="HMG_CoA_Rdtase_cat_sf"/>
</dbReference>
<reference evidence="12 13" key="1">
    <citation type="submission" date="2016-10" db="EMBL/GenBank/DDBJ databases">
        <authorList>
            <person name="de Groot N.N."/>
        </authorList>
    </citation>
    <scope>NUCLEOTIDE SEQUENCE [LARGE SCALE GENOMIC DNA]</scope>
    <source>
        <strain evidence="12 13">CBS 141442</strain>
    </source>
</reference>
<evidence type="ECO:0000256" key="8">
    <source>
        <dbReference type="ARBA" id="ARBA00023136"/>
    </source>
</evidence>
<dbReference type="InterPro" id="IPR009023">
    <property type="entry name" value="HMG_CoA_Rdtase_NAD(P)-bd_sf"/>
</dbReference>
<dbReference type="GO" id="GO:0005778">
    <property type="term" value="C:peroxisomal membrane"/>
    <property type="evidence" value="ECO:0007669"/>
    <property type="project" value="TreeGrafter"/>
</dbReference>
<dbReference type="Gene3D" id="3.90.770.10">
    <property type="entry name" value="3-hydroxy-3-methylglutaryl-coenzyme A Reductase, Chain A, domain 2"/>
    <property type="match status" value="1"/>
</dbReference>
<proteinExistence type="inferred from homology"/>
<dbReference type="UniPathway" id="UPA00058">
    <property type="reaction ID" value="UER00103"/>
</dbReference>
<dbReference type="SUPFAM" id="SSF55035">
    <property type="entry name" value="NAD-binding domain of HMG-CoA reductase"/>
    <property type="match status" value="1"/>
</dbReference>
<dbReference type="PANTHER" id="PTHR10572:SF24">
    <property type="entry name" value="3-HYDROXY-3-METHYLGLUTARYL-COENZYME A REDUCTASE"/>
    <property type="match status" value="1"/>
</dbReference>
<keyword evidence="5 9" id="KW-0521">NADP</keyword>
<accession>A0A1L0BRR8</accession>
<dbReference type="Gene3D" id="3.30.70.420">
    <property type="entry name" value="Hydroxymethylglutaryl-CoA reductase, class I/II, NAD/NADP-binding domain"/>
    <property type="match status" value="1"/>
</dbReference>
<dbReference type="GO" id="GO:0005789">
    <property type="term" value="C:endoplasmic reticulum membrane"/>
    <property type="evidence" value="ECO:0007669"/>
    <property type="project" value="UniProtKB-SubCell"/>
</dbReference>
<dbReference type="EMBL" id="LT635759">
    <property type="protein sequence ID" value="SGZ54049.1"/>
    <property type="molecule type" value="Genomic_DNA"/>
</dbReference>
<comment type="similarity">
    <text evidence="2 9">Belongs to the HMG-CoA reductase family.</text>
</comment>
<keyword evidence="3 9" id="KW-0812">Transmembrane</keyword>
<feature type="transmembrane region" description="Helical" evidence="9">
    <location>
        <begin position="445"/>
        <end position="465"/>
    </location>
</feature>
<dbReference type="Proteomes" id="UP000182334">
    <property type="component" value="Chromosome IV"/>
</dbReference>
<dbReference type="GO" id="GO:0008299">
    <property type="term" value="P:isoprenoid biosynthetic process"/>
    <property type="evidence" value="ECO:0007669"/>
    <property type="project" value="InterPro"/>
</dbReference>
<feature type="transmembrane region" description="Helical" evidence="9">
    <location>
        <begin position="386"/>
        <end position="406"/>
    </location>
</feature>
<evidence type="ECO:0000256" key="5">
    <source>
        <dbReference type="ARBA" id="ARBA00022857"/>
    </source>
</evidence>
<evidence type="ECO:0000256" key="7">
    <source>
        <dbReference type="ARBA" id="ARBA00023002"/>
    </source>
</evidence>
<dbReference type="PROSITE" id="PS50156">
    <property type="entry name" value="SSD"/>
    <property type="match status" value="1"/>
</dbReference>
<gene>
    <name evidence="12" type="ORF">SAMEA4029010_CIC11G00000001951</name>
</gene>
<dbReference type="Pfam" id="PF00368">
    <property type="entry name" value="HMG-CoA_red"/>
    <property type="match status" value="1"/>
</dbReference>
<keyword evidence="4 9" id="KW-0256">Endoplasmic reticulum</keyword>
<comment type="pathway">
    <text evidence="9">Metabolic intermediate biosynthesis; (R)-mevalonate biosynthesis; (R)-mevalonate from acetyl-CoA: step 3/3.</text>
</comment>
<evidence type="ECO:0000256" key="6">
    <source>
        <dbReference type="ARBA" id="ARBA00022989"/>
    </source>
</evidence>